<reference evidence="1" key="1">
    <citation type="journal article" date="2015" name="Nature">
        <title>Complex archaea that bridge the gap between prokaryotes and eukaryotes.</title>
        <authorList>
            <person name="Spang A."/>
            <person name="Saw J.H."/>
            <person name="Jorgensen S.L."/>
            <person name="Zaremba-Niedzwiedzka K."/>
            <person name="Martijn J."/>
            <person name="Lind A.E."/>
            <person name="van Eijk R."/>
            <person name="Schleper C."/>
            <person name="Guy L."/>
            <person name="Ettema T.J."/>
        </authorList>
    </citation>
    <scope>NUCLEOTIDE SEQUENCE</scope>
</reference>
<proteinExistence type="predicted"/>
<evidence type="ECO:0000313" key="1">
    <source>
        <dbReference type="EMBL" id="KKM68508.1"/>
    </source>
</evidence>
<dbReference type="EMBL" id="LAZR01010155">
    <property type="protein sequence ID" value="KKM68508.1"/>
    <property type="molecule type" value="Genomic_DNA"/>
</dbReference>
<protein>
    <submittedName>
        <fullName evidence="1">Uncharacterized protein</fullName>
    </submittedName>
</protein>
<organism evidence="1">
    <name type="scientific">marine sediment metagenome</name>
    <dbReference type="NCBI Taxonomy" id="412755"/>
    <lineage>
        <taxon>unclassified sequences</taxon>
        <taxon>metagenomes</taxon>
        <taxon>ecological metagenomes</taxon>
    </lineage>
</organism>
<accession>A0A0F9JFW7</accession>
<sequence length="55" mass="6595">MDRCPNMVTIRGGDESMDFCKESDMRLCLLVSGMECKVWEEIKDEEDNIYWKERE</sequence>
<dbReference type="AlphaFoldDB" id="A0A0F9JFW7"/>
<name>A0A0F9JFW7_9ZZZZ</name>
<comment type="caution">
    <text evidence="1">The sequence shown here is derived from an EMBL/GenBank/DDBJ whole genome shotgun (WGS) entry which is preliminary data.</text>
</comment>
<gene>
    <name evidence="1" type="ORF">LCGC14_1460120</name>
</gene>